<keyword evidence="3" id="KW-0479">Metal-binding</keyword>
<dbReference type="Gene3D" id="3.20.20.150">
    <property type="entry name" value="Divalent-metal-dependent TIM barrel enzymes"/>
    <property type="match status" value="1"/>
</dbReference>
<feature type="region of interest" description="Disordered" evidence="8">
    <location>
        <begin position="363"/>
        <end position="393"/>
    </location>
</feature>
<sequence length="393" mass="42774">MAKRAAVKDEKKPAAKRKPAVKKSDKPRPTYHTTDIDPATYPPMPPPRVPDNSMLIGAHVGISGGIPTIVERLTSLGEHCNAAALFVGSSRSWKPRKIEDKEIDEFKEAMDSNNISYDAILPHAPYICNLGSLDPVTYRNSVERVVKDLQTIRRLGVRLYNIHPGTVNKGATKPETVTRVAEAVTEVLGRVPDVIMVLETTSGSKYDTKLGGCFEDMADIIKEVDPSVRDRVKVCIDTQHSHAWGHSVQTKEGWLGVLSAFDSIVGLDRLCAFHINDSLTEKASRVDKHAPLGGGTIGWGCFEALMSLDICRDKPLIIETPDPSRWPREIEALHGFGEIASLRAAVERDSAVKAEGGLVSLTEGEAEGEGDVVDIEDSAVEISEDPDAENLLA</sequence>
<accession>A0A9K3CQA4</accession>
<dbReference type="Proteomes" id="UP000265618">
    <property type="component" value="Unassembled WGS sequence"/>
</dbReference>
<dbReference type="FunFam" id="3.20.20.150:FF:000001">
    <property type="entry name" value="Probable endonuclease 4"/>
    <property type="match status" value="1"/>
</dbReference>
<dbReference type="InterPro" id="IPR036237">
    <property type="entry name" value="Xyl_isomerase-like_sf"/>
</dbReference>
<keyword evidence="6" id="KW-0862">Zinc</keyword>
<dbReference type="CDD" id="cd00019">
    <property type="entry name" value="AP2Ec"/>
    <property type="match status" value="1"/>
</dbReference>
<dbReference type="EMBL" id="BDIP01000155">
    <property type="protein sequence ID" value="GIQ80365.1"/>
    <property type="molecule type" value="Genomic_DNA"/>
</dbReference>
<keyword evidence="11" id="KW-1185">Reference proteome</keyword>
<dbReference type="SMART" id="SM00518">
    <property type="entry name" value="AP2Ec"/>
    <property type="match status" value="1"/>
</dbReference>
<evidence type="ECO:0000256" key="7">
    <source>
        <dbReference type="ARBA" id="ARBA00023204"/>
    </source>
</evidence>
<proteinExistence type="inferred from homology"/>
<evidence type="ECO:0000313" key="11">
    <source>
        <dbReference type="Proteomes" id="UP000265618"/>
    </source>
</evidence>
<name>A0A9K3CQA4_9EUKA</name>
<dbReference type="GO" id="GO:0003677">
    <property type="term" value="F:DNA binding"/>
    <property type="evidence" value="ECO:0007669"/>
    <property type="project" value="InterPro"/>
</dbReference>
<dbReference type="PROSITE" id="PS51432">
    <property type="entry name" value="AP_NUCLEASE_F2_4"/>
    <property type="match status" value="1"/>
</dbReference>
<protein>
    <submittedName>
        <fullName evidence="10">AP endonuclease 2</fullName>
    </submittedName>
</protein>
<evidence type="ECO:0000256" key="2">
    <source>
        <dbReference type="ARBA" id="ARBA00005340"/>
    </source>
</evidence>
<keyword evidence="10" id="KW-0255">Endonuclease</keyword>
<keyword evidence="5" id="KW-0378">Hydrolase</keyword>
<feature type="compositionally biased region" description="Basic and acidic residues" evidence="8">
    <location>
        <begin position="1"/>
        <end position="13"/>
    </location>
</feature>
<evidence type="ECO:0000256" key="6">
    <source>
        <dbReference type="ARBA" id="ARBA00022833"/>
    </source>
</evidence>
<evidence type="ECO:0000256" key="4">
    <source>
        <dbReference type="ARBA" id="ARBA00022763"/>
    </source>
</evidence>
<dbReference type="GO" id="GO:0006284">
    <property type="term" value="P:base-excision repair"/>
    <property type="evidence" value="ECO:0007669"/>
    <property type="project" value="TreeGrafter"/>
</dbReference>
<dbReference type="PROSITE" id="PS00731">
    <property type="entry name" value="AP_NUCLEASE_F2_3"/>
    <property type="match status" value="1"/>
</dbReference>
<feature type="region of interest" description="Disordered" evidence="8">
    <location>
        <begin position="1"/>
        <end position="52"/>
    </location>
</feature>
<evidence type="ECO:0000259" key="9">
    <source>
        <dbReference type="Pfam" id="PF01261"/>
    </source>
</evidence>
<reference evidence="10 11" key="1">
    <citation type="journal article" date="2018" name="PLoS ONE">
        <title>The draft genome of Kipferlia bialata reveals reductive genome evolution in fornicate parasites.</title>
        <authorList>
            <person name="Tanifuji G."/>
            <person name="Takabayashi S."/>
            <person name="Kume K."/>
            <person name="Takagi M."/>
            <person name="Nakayama T."/>
            <person name="Kamikawa R."/>
            <person name="Inagaki Y."/>
            <person name="Hashimoto T."/>
        </authorList>
    </citation>
    <scope>NUCLEOTIDE SEQUENCE [LARGE SCALE GENOMIC DNA]</scope>
    <source>
        <strain evidence="10">NY0173</strain>
    </source>
</reference>
<dbReference type="AlphaFoldDB" id="A0A9K3CQA4"/>
<comment type="caution">
    <text evidence="10">The sequence shown here is derived from an EMBL/GenBank/DDBJ whole genome shotgun (WGS) entry which is preliminary data.</text>
</comment>
<dbReference type="InterPro" id="IPR018246">
    <property type="entry name" value="AP_endonuc_F2_Zn_BS"/>
</dbReference>
<feature type="domain" description="Xylose isomerase-like TIM barrel" evidence="9">
    <location>
        <begin position="80"/>
        <end position="331"/>
    </location>
</feature>
<evidence type="ECO:0000313" key="10">
    <source>
        <dbReference type="EMBL" id="GIQ80365.1"/>
    </source>
</evidence>
<comment type="cofactor">
    <cofactor evidence="1">
        <name>Zn(2+)</name>
        <dbReference type="ChEBI" id="CHEBI:29105"/>
    </cofactor>
</comment>
<dbReference type="Pfam" id="PF01261">
    <property type="entry name" value="AP_endonuc_2"/>
    <property type="match status" value="1"/>
</dbReference>
<organism evidence="10 11">
    <name type="scientific">Kipferlia bialata</name>
    <dbReference type="NCBI Taxonomy" id="797122"/>
    <lineage>
        <taxon>Eukaryota</taxon>
        <taxon>Metamonada</taxon>
        <taxon>Carpediemonas-like organisms</taxon>
        <taxon>Kipferlia</taxon>
    </lineage>
</organism>
<keyword evidence="7" id="KW-0234">DNA repair</keyword>
<evidence type="ECO:0000256" key="1">
    <source>
        <dbReference type="ARBA" id="ARBA00001947"/>
    </source>
</evidence>
<dbReference type="InterPro" id="IPR001719">
    <property type="entry name" value="AP_endonuc_2"/>
</dbReference>
<dbReference type="PANTHER" id="PTHR21445">
    <property type="entry name" value="ENDONUCLEASE IV ENDODEOXYRIBONUCLEASE IV"/>
    <property type="match status" value="1"/>
</dbReference>
<comment type="similarity">
    <text evidence="2">Belongs to the AP endonuclease 2 family.</text>
</comment>
<dbReference type="GO" id="GO:0003906">
    <property type="term" value="F:DNA-(apurinic or apyrimidinic site) endonuclease activity"/>
    <property type="evidence" value="ECO:0007669"/>
    <property type="project" value="TreeGrafter"/>
</dbReference>
<dbReference type="NCBIfam" id="TIGR00587">
    <property type="entry name" value="nfo"/>
    <property type="match status" value="1"/>
</dbReference>
<dbReference type="PANTHER" id="PTHR21445:SF0">
    <property type="entry name" value="APURINIC-APYRIMIDINIC ENDONUCLEASE"/>
    <property type="match status" value="1"/>
</dbReference>
<dbReference type="InterPro" id="IPR013022">
    <property type="entry name" value="Xyl_isomerase-like_TIM-brl"/>
</dbReference>
<evidence type="ECO:0000256" key="5">
    <source>
        <dbReference type="ARBA" id="ARBA00022801"/>
    </source>
</evidence>
<keyword evidence="4" id="KW-0227">DNA damage</keyword>
<evidence type="ECO:0000256" key="8">
    <source>
        <dbReference type="SAM" id="MobiDB-lite"/>
    </source>
</evidence>
<gene>
    <name evidence="10" type="ORF">KIPB_001153</name>
</gene>
<dbReference type="GO" id="GO:0008270">
    <property type="term" value="F:zinc ion binding"/>
    <property type="evidence" value="ECO:0007669"/>
    <property type="project" value="InterPro"/>
</dbReference>
<dbReference type="OrthoDB" id="7663182at2759"/>
<evidence type="ECO:0000256" key="3">
    <source>
        <dbReference type="ARBA" id="ARBA00022723"/>
    </source>
</evidence>
<feature type="compositionally biased region" description="Acidic residues" evidence="8">
    <location>
        <begin position="364"/>
        <end position="393"/>
    </location>
</feature>
<feature type="compositionally biased region" description="Pro residues" evidence="8">
    <location>
        <begin position="40"/>
        <end position="49"/>
    </location>
</feature>
<dbReference type="SUPFAM" id="SSF51658">
    <property type="entry name" value="Xylose isomerase-like"/>
    <property type="match status" value="1"/>
</dbReference>
<dbReference type="GO" id="GO:0008081">
    <property type="term" value="F:phosphoric diester hydrolase activity"/>
    <property type="evidence" value="ECO:0007669"/>
    <property type="project" value="TreeGrafter"/>
</dbReference>
<keyword evidence="10" id="KW-0540">Nuclease</keyword>